<protein>
    <submittedName>
        <fullName evidence="2">Uncharacterized protein</fullName>
    </submittedName>
</protein>
<keyword evidence="3" id="KW-1185">Reference proteome</keyword>
<feature type="transmembrane region" description="Helical" evidence="1">
    <location>
        <begin position="7"/>
        <end position="30"/>
    </location>
</feature>
<dbReference type="EMBL" id="VATY01000002">
    <property type="protein sequence ID" value="TMM57221.1"/>
    <property type="molecule type" value="Genomic_DNA"/>
</dbReference>
<name>A0A5S3PRD0_9FLAO</name>
<sequence>MKKFLKILLRIVGVLLLMGLIGFGILFAIYNEPIPEGKSGPAADALAEKMLKAVNNEAYKNTRHIEWSFLDGTHRYHWDKENGKVQVRWDNYEVNLNLNNPSKSEVLENGAVVIDDSKTDLVTTAVNYFNNDSFWLVAPFKVLDKGTERSIVTLADSSEALLVKYSSGGTTPGDTYLWKLLPNGFPQSYQMWVKVIPIGGLEASWDDWKIMESGVALPATHRIGSITMDMGVVKAYN</sequence>
<dbReference type="OrthoDB" id="933657at2"/>
<evidence type="ECO:0000313" key="3">
    <source>
        <dbReference type="Proteomes" id="UP000310314"/>
    </source>
</evidence>
<gene>
    <name evidence="2" type="ORF">FEE95_12085</name>
</gene>
<evidence type="ECO:0000256" key="1">
    <source>
        <dbReference type="SAM" id="Phobius"/>
    </source>
</evidence>
<proteinExistence type="predicted"/>
<dbReference type="Proteomes" id="UP000310314">
    <property type="component" value="Unassembled WGS sequence"/>
</dbReference>
<reference evidence="2 3" key="1">
    <citation type="submission" date="2019-05" db="EMBL/GenBank/DDBJ databases">
        <authorList>
            <person name="Zhang J.-Y."/>
            <person name="Feg X."/>
            <person name="Du Z.-J."/>
        </authorList>
    </citation>
    <scope>NUCLEOTIDE SEQUENCE [LARGE SCALE GENOMIC DNA]</scope>
    <source>
        <strain evidence="2 3">RZ26</strain>
    </source>
</reference>
<accession>A0A5S3PRD0</accession>
<keyword evidence="1" id="KW-0472">Membrane</keyword>
<keyword evidence="1" id="KW-0812">Transmembrane</keyword>
<evidence type="ECO:0000313" key="2">
    <source>
        <dbReference type="EMBL" id="TMM57221.1"/>
    </source>
</evidence>
<dbReference type="RefSeq" id="WP_138658203.1">
    <property type="nucleotide sequence ID" value="NZ_VATY01000002.1"/>
</dbReference>
<comment type="caution">
    <text evidence="2">The sequence shown here is derived from an EMBL/GenBank/DDBJ whole genome shotgun (WGS) entry which is preliminary data.</text>
</comment>
<organism evidence="2 3">
    <name type="scientific">Maribacter algarum</name>
    <name type="common">ex Zhang et al. 2020</name>
    <dbReference type="NCBI Taxonomy" id="2578118"/>
    <lineage>
        <taxon>Bacteria</taxon>
        <taxon>Pseudomonadati</taxon>
        <taxon>Bacteroidota</taxon>
        <taxon>Flavobacteriia</taxon>
        <taxon>Flavobacteriales</taxon>
        <taxon>Flavobacteriaceae</taxon>
        <taxon>Maribacter</taxon>
    </lineage>
</organism>
<dbReference type="AlphaFoldDB" id="A0A5S3PRD0"/>
<keyword evidence="1" id="KW-1133">Transmembrane helix</keyword>